<reference evidence="1" key="2">
    <citation type="submission" date="2021-10" db="EMBL/GenBank/DDBJ databases">
        <title>Phylogenomics reveals ancestral predisposition of the termite-cultivated fungus Termitomyces towards a domesticated lifestyle.</title>
        <authorList>
            <person name="Auxier B."/>
            <person name="Grum-Grzhimaylo A."/>
            <person name="Cardenas M.E."/>
            <person name="Lodge J.D."/>
            <person name="Laessoe T."/>
            <person name="Pedersen O."/>
            <person name="Smith M.E."/>
            <person name="Kuyper T.W."/>
            <person name="Franco-Molano E.A."/>
            <person name="Baroni T.J."/>
            <person name="Aanen D.K."/>
        </authorList>
    </citation>
    <scope>NUCLEOTIDE SEQUENCE</scope>
    <source>
        <strain evidence="1">D49</strain>
    </source>
</reference>
<dbReference type="EMBL" id="JABCKI010000578">
    <property type="protein sequence ID" value="KAG5650051.1"/>
    <property type="molecule type" value="Genomic_DNA"/>
</dbReference>
<keyword evidence="2" id="KW-1185">Reference proteome</keyword>
<dbReference type="Proteomes" id="UP000717328">
    <property type="component" value="Unassembled WGS sequence"/>
</dbReference>
<organism evidence="1 2">
    <name type="scientific">Sphagnurus paluster</name>
    <dbReference type="NCBI Taxonomy" id="117069"/>
    <lineage>
        <taxon>Eukaryota</taxon>
        <taxon>Fungi</taxon>
        <taxon>Dikarya</taxon>
        <taxon>Basidiomycota</taxon>
        <taxon>Agaricomycotina</taxon>
        <taxon>Agaricomycetes</taxon>
        <taxon>Agaricomycetidae</taxon>
        <taxon>Agaricales</taxon>
        <taxon>Tricholomatineae</taxon>
        <taxon>Lyophyllaceae</taxon>
        <taxon>Sphagnurus</taxon>
    </lineage>
</organism>
<name>A0A9P7KFA0_9AGAR</name>
<evidence type="ECO:0000313" key="2">
    <source>
        <dbReference type="Proteomes" id="UP000717328"/>
    </source>
</evidence>
<reference evidence="1" key="1">
    <citation type="submission" date="2021-02" db="EMBL/GenBank/DDBJ databases">
        <authorList>
            <person name="Nieuwenhuis M."/>
            <person name="Van De Peppel L.J.J."/>
        </authorList>
    </citation>
    <scope>NUCLEOTIDE SEQUENCE</scope>
    <source>
        <strain evidence="1">D49</strain>
    </source>
</reference>
<protein>
    <submittedName>
        <fullName evidence="1">Uncharacterized protein</fullName>
    </submittedName>
</protein>
<comment type="caution">
    <text evidence="1">The sequence shown here is derived from an EMBL/GenBank/DDBJ whole genome shotgun (WGS) entry which is preliminary data.</text>
</comment>
<dbReference type="OrthoDB" id="2947936at2759"/>
<proteinExistence type="predicted"/>
<accession>A0A9P7KFA0</accession>
<gene>
    <name evidence="1" type="ORF">H0H81_000949</name>
</gene>
<sequence>MTSVKAFQALADAIIPYLSNPPILPSIEQQNYLAASLDFAYTAVELVEAQLERRIRAAQEGLKEISQIDRQLILLGEQEKADENSKATRCAEMTRVVEHAERLSMCKSIKLS</sequence>
<evidence type="ECO:0000313" key="1">
    <source>
        <dbReference type="EMBL" id="KAG5650051.1"/>
    </source>
</evidence>
<dbReference type="AlphaFoldDB" id="A0A9P7KFA0"/>